<evidence type="ECO:0000313" key="4">
    <source>
        <dbReference type="Proteomes" id="UP001056012"/>
    </source>
</evidence>
<evidence type="ECO:0000256" key="2">
    <source>
        <dbReference type="RuleBase" id="RU003860"/>
    </source>
</evidence>
<name>A0A9Q8Z7J8_CURCL</name>
<organism evidence="3 4">
    <name type="scientific">Curvularia clavata</name>
    <dbReference type="NCBI Taxonomy" id="95742"/>
    <lineage>
        <taxon>Eukaryota</taxon>
        <taxon>Fungi</taxon>
        <taxon>Dikarya</taxon>
        <taxon>Ascomycota</taxon>
        <taxon>Pezizomycotina</taxon>
        <taxon>Dothideomycetes</taxon>
        <taxon>Pleosporomycetidae</taxon>
        <taxon>Pleosporales</taxon>
        <taxon>Pleosporineae</taxon>
        <taxon>Pleosporaceae</taxon>
        <taxon>Curvularia</taxon>
    </lineage>
</organism>
<sequence>MKFTIVKQQSIAASTVTHSPVSAGEQRTRLAIESLSRYLLVTSSRINGTFESAPRSPYNLRDCDTTLATDLASSYNICYPSPESGPVQQPQICRSCTRAYSQSASTTPQPPDFLNEAELHVFNKIRSELEPVKLEVQDISGGCGSMYAIEIVSPKFKGLTVIKQHKMVNEVLKEEIKNWHGLQLRTKAA</sequence>
<evidence type="ECO:0008006" key="5">
    <source>
        <dbReference type="Google" id="ProtNLM"/>
    </source>
</evidence>
<accession>A0A9Q8Z7J8</accession>
<dbReference type="PANTHER" id="PTHR46188:SF1">
    <property type="entry name" value="BOLA-LIKE PROTEIN 3"/>
    <property type="match status" value="1"/>
</dbReference>
<dbReference type="InterPro" id="IPR052275">
    <property type="entry name" value="Mt_Fe-S_assembly_factor"/>
</dbReference>
<reference evidence="3" key="1">
    <citation type="submission" date="2021-12" db="EMBL/GenBank/DDBJ databases">
        <title>Curvularia clavata genome.</title>
        <authorList>
            <person name="Cao Y."/>
        </authorList>
    </citation>
    <scope>NUCLEOTIDE SEQUENCE</scope>
    <source>
        <strain evidence="3">Yc1106</strain>
    </source>
</reference>
<dbReference type="AlphaFoldDB" id="A0A9Q8Z7J8"/>
<dbReference type="SUPFAM" id="SSF82657">
    <property type="entry name" value="BolA-like"/>
    <property type="match status" value="1"/>
</dbReference>
<dbReference type="InterPro" id="IPR002634">
    <property type="entry name" value="BolA"/>
</dbReference>
<dbReference type="EMBL" id="CP089276">
    <property type="protein sequence ID" value="USP77861.1"/>
    <property type="molecule type" value="Genomic_DNA"/>
</dbReference>
<gene>
    <name evidence="3" type="ORF">yc1106_05135</name>
</gene>
<dbReference type="Gene3D" id="3.30.300.90">
    <property type="entry name" value="BolA-like"/>
    <property type="match status" value="1"/>
</dbReference>
<keyword evidence="4" id="KW-1185">Reference proteome</keyword>
<dbReference type="VEuPathDB" id="FungiDB:yc1106_05135"/>
<dbReference type="OrthoDB" id="203381at2759"/>
<dbReference type="Pfam" id="PF01722">
    <property type="entry name" value="BolA"/>
    <property type="match status" value="1"/>
</dbReference>
<evidence type="ECO:0000313" key="3">
    <source>
        <dbReference type="EMBL" id="USP77861.1"/>
    </source>
</evidence>
<comment type="similarity">
    <text evidence="1 2">Belongs to the BolA/IbaG family.</text>
</comment>
<proteinExistence type="inferred from homology"/>
<dbReference type="InterPro" id="IPR036065">
    <property type="entry name" value="BolA-like_sf"/>
</dbReference>
<dbReference type="Proteomes" id="UP001056012">
    <property type="component" value="Chromosome 3"/>
</dbReference>
<evidence type="ECO:0000256" key="1">
    <source>
        <dbReference type="ARBA" id="ARBA00005578"/>
    </source>
</evidence>
<dbReference type="GO" id="GO:0005759">
    <property type="term" value="C:mitochondrial matrix"/>
    <property type="evidence" value="ECO:0007669"/>
    <property type="project" value="TreeGrafter"/>
</dbReference>
<protein>
    <recommendedName>
        <fullName evidence="5">Bola-like protein</fullName>
    </recommendedName>
</protein>
<dbReference type="PANTHER" id="PTHR46188">
    <property type="entry name" value="BOLA-LIKE PROTEIN 3"/>
    <property type="match status" value="1"/>
</dbReference>